<dbReference type="InterPro" id="IPR036097">
    <property type="entry name" value="HisK_dim/P_sf"/>
</dbReference>
<keyword evidence="4" id="KW-0238">DNA-binding</keyword>
<proteinExistence type="predicted"/>
<dbReference type="CDD" id="cd00082">
    <property type="entry name" value="HisKA"/>
    <property type="match status" value="1"/>
</dbReference>
<reference evidence="7" key="1">
    <citation type="submission" date="2019-03" db="EMBL/GenBank/DDBJ databases">
        <authorList>
            <person name="Hao L."/>
        </authorList>
    </citation>
    <scope>NUCLEOTIDE SEQUENCE</scope>
</reference>
<dbReference type="SUPFAM" id="SSF52172">
    <property type="entry name" value="CheY-like"/>
    <property type="match status" value="1"/>
</dbReference>
<dbReference type="PANTHER" id="PTHR48111:SF1">
    <property type="entry name" value="TWO-COMPONENT RESPONSE REGULATOR ORR33"/>
    <property type="match status" value="1"/>
</dbReference>
<protein>
    <submittedName>
        <fullName evidence="7">Alginate biosynthesis transcriptional regulatory protein AlgB</fullName>
    </submittedName>
</protein>
<accession>A0A485M968</accession>
<evidence type="ECO:0000259" key="6">
    <source>
        <dbReference type="PROSITE" id="PS50110"/>
    </source>
</evidence>
<dbReference type="SUPFAM" id="SSF47384">
    <property type="entry name" value="Homodimeric domain of signal transducing histidine kinase"/>
    <property type="match status" value="1"/>
</dbReference>
<organism evidence="7">
    <name type="scientific">anaerobic digester metagenome</name>
    <dbReference type="NCBI Taxonomy" id="1263854"/>
    <lineage>
        <taxon>unclassified sequences</taxon>
        <taxon>metagenomes</taxon>
        <taxon>ecological metagenomes</taxon>
    </lineage>
</organism>
<sequence>MEKKKILVVDDEEIVRYSLVNILRAQGYEVDEVSSAEEALEIFREKKYHLVLTDLVLEGMGGLELLENVKVVSPKTLVIVITGYGSIKTAVTALRLGVYDYLLKPCDEGELIIRVRRALEMQSYGQEQKRIQEVSAIAKTTVTLSDRINTPLNIILGNIEMLQLAPELEKNHKVQQTLKVMEEQIFKIKEVMDKLAKLTTAETKKYTTLRDYEIIDLASPKKS</sequence>
<dbReference type="InterPro" id="IPR011006">
    <property type="entry name" value="CheY-like_superfamily"/>
</dbReference>
<dbReference type="GO" id="GO:0000156">
    <property type="term" value="F:phosphorelay response regulator activity"/>
    <property type="evidence" value="ECO:0007669"/>
    <property type="project" value="TreeGrafter"/>
</dbReference>
<dbReference type="Gene3D" id="1.10.287.130">
    <property type="match status" value="1"/>
</dbReference>
<evidence type="ECO:0000313" key="7">
    <source>
        <dbReference type="EMBL" id="VFU16407.1"/>
    </source>
</evidence>
<dbReference type="FunFam" id="3.40.50.2300:FF:000018">
    <property type="entry name" value="DNA-binding transcriptional regulator NtrC"/>
    <property type="match status" value="1"/>
</dbReference>
<name>A0A485M968_9ZZZZ</name>
<dbReference type="PROSITE" id="PS50110">
    <property type="entry name" value="RESPONSE_REGULATORY"/>
    <property type="match status" value="1"/>
</dbReference>
<evidence type="ECO:0000256" key="1">
    <source>
        <dbReference type="ARBA" id="ARBA00022553"/>
    </source>
</evidence>
<keyword evidence="2" id="KW-0902">Two-component regulatory system</keyword>
<dbReference type="AlphaFoldDB" id="A0A485M968"/>
<dbReference type="GO" id="GO:0000976">
    <property type="term" value="F:transcription cis-regulatory region binding"/>
    <property type="evidence" value="ECO:0007669"/>
    <property type="project" value="TreeGrafter"/>
</dbReference>
<keyword evidence="1" id="KW-0597">Phosphoprotein</keyword>
<evidence type="ECO:0000256" key="2">
    <source>
        <dbReference type="ARBA" id="ARBA00023012"/>
    </source>
</evidence>
<dbReference type="GO" id="GO:0032993">
    <property type="term" value="C:protein-DNA complex"/>
    <property type="evidence" value="ECO:0007669"/>
    <property type="project" value="TreeGrafter"/>
</dbReference>
<evidence type="ECO:0000256" key="4">
    <source>
        <dbReference type="ARBA" id="ARBA00023125"/>
    </source>
</evidence>
<dbReference type="InterPro" id="IPR001789">
    <property type="entry name" value="Sig_transdc_resp-reg_receiver"/>
</dbReference>
<evidence type="ECO:0000256" key="3">
    <source>
        <dbReference type="ARBA" id="ARBA00023015"/>
    </source>
</evidence>
<dbReference type="GO" id="GO:0000155">
    <property type="term" value="F:phosphorelay sensor kinase activity"/>
    <property type="evidence" value="ECO:0007669"/>
    <property type="project" value="InterPro"/>
</dbReference>
<dbReference type="PANTHER" id="PTHR48111">
    <property type="entry name" value="REGULATOR OF RPOS"/>
    <property type="match status" value="1"/>
</dbReference>
<dbReference type="Pfam" id="PF00072">
    <property type="entry name" value="Response_reg"/>
    <property type="match status" value="1"/>
</dbReference>
<keyword evidence="3" id="KW-0805">Transcription regulation</keyword>
<feature type="domain" description="Response regulatory" evidence="6">
    <location>
        <begin position="5"/>
        <end position="119"/>
    </location>
</feature>
<dbReference type="EMBL" id="CAADRM010000119">
    <property type="protein sequence ID" value="VFU16407.1"/>
    <property type="molecule type" value="Genomic_DNA"/>
</dbReference>
<evidence type="ECO:0000256" key="5">
    <source>
        <dbReference type="ARBA" id="ARBA00023163"/>
    </source>
</evidence>
<dbReference type="SMART" id="SM00448">
    <property type="entry name" value="REC"/>
    <property type="match status" value="1"/>
</dbReference>
<dbReference type="InterPro" id="IPR003661">
    <property type="entry name" value="HisK_dim/P_dom"/>
</dbReference>
<dbReference type="GO" id="GO:0005829">
    <property type="term" value="C:cytosol"/>
    <property type="evidence" value="ECO:0007669"/>
    <property type="project" value="TreeGrafter"/>
</dbReference>
<gene>
    <name evidence="7" type="primary">algB</name>
    <name evidence="7" type="ORF">SCFA_540029</name>
</gene>
<dbReference type="GO" id="GO:0006355">
    <property type="term" value="P:regulation of DNA-templated transcription"/>
    <property type="evidence" value="ECO:0007669"/>
    <property type="project" value="TreeGrafter"/>
</dbReference>
<dbReference type="InterPro" id="IPR039420">
    <property type="entry name" value="WalR-like"/>
</dbReference>
<keyword evidence="5" id="KW-0804">Transcription</keyword>
<dbReference type="Gene3D" id="3.40.50.2300">
    <property type="match status" value="1"/>
</dbReference>